<evidence type="ECO:0000313" key="2">
    <source>
        <dbReference type="EMBL" id="KZC95167.1"/>
    </source>
</evidence>
<dbReference type="Proteomes" id="UP000076218">
    <property type="component" value="Unassembled WGS sequence"/>
</dbReference>
<sequence length="121" mass="13122">MRESHSQVSPATSRGLFLEDLAEPIVPWASLAPEGRLEPVHLHGVDDTSLHLCLPVARGTELTALGWATPHQYEDYGTEFLVYGPRDEAEVDVVVSLIEESIAFAPDPGDEQPAHLPVAEG</sequence>
<dbReference type="EMBL" id="LQXA01000030">
    <property type="protein sequence ID" value="KZC95167.1"/>
    <property type="molecule type" value="Genomic_DNA"/>
</dbReference>
<dbReference type="Pfam" id="PF17648">
    <property type="entry name" value="Luciferase"/>
    <property type="match status" value="1"/>
</dbReference>
<evidence type="ECO:0000313" key="3">
    <source>
        <dbReference type="Proteomes" id="UP000076218"/>
    </source>
</evidence>
<organism evidence="2 3">
    <name type="scientific">Clavibacter tessellarius</name>
    <dbReference type="NCBI Taxonomy" id="31965"/>
    <lineage>
        <taxon>Bacteria</taxon>
        <taxon>Bacillati</taxon>
        <taxon>Actinomycetota</taxon>
        <taxon>Actinomycetes</taxon>
        <taxon>Micrococcales</taxon>
        <taxon>Microbacteriaceae</taxon>
        <taxon>Clavibacter</taxon>
    </lineage>
</organism>
<accession>A0A154V1I2</accession>
<dbReference type="InterPro" id="IPR040841">
    <property type="entry name" value="Luciferase_dom"/>
</dbReference>
<dbReference type="AlphaFoldDB" id="A0A154V1I2"/>
<evidence type="ECO:0000259" key="1">
    <source>
        <dbReference type="Pfam" id="PF17648"/>
    </source>
</evidence>
<comment type="caution">
    <text evidence="2">The sequence shown here is derived from an EMBL/GenBank/DDBJ whole genome shotgun (WGS) entry which is preliminary data.</text>
</comment>
<feature type="domain" description="Luciferase" evidence="1">
    <location>
        <begin position="38"/>
        <end position="101"/>
    </location>
</feature>
<gene>
    <name evidence="2" type="ORF">AWH51_10110</name>
</gene>
<reference evidence="2 3" key="1">
    <citation type="submission" date="2016-01" db="EMBL/GenBank/DDBJ databases">
        <title>Draft genome sequence of Clavibacter michiganensis subsp. tessellarius DOAB 609.</title>
        <authorList>
            <person name="Tambong J.T."/>
        </authorList>
    </citation>
    <scope>NUCLEOTIDE SEQUENCE [LARGE SCALE GENOMIC DNA]</scope>
    <source>
        <strain evidence="2 3">DOAB 609</strain>
    </source>
</reference>
<dbReference type="STRING" id="31965.AWH51_10110"/>
<name>A0A154V1I2_9MICO</name>
<protein>
    <recommendedName>
        <fullName evidence="1">Luciferase domain-containing protein</fullName>
    </recommendedName>
</protein>
<proteinExistence type="predicted"/>